<proteinExistence type="predicted"/>
<protein>
    <submittedName>
        <fullName evidence="1">Uncharacterized protein</fullName>
    </submittedName>
</protein>
<dbReference type="AlphaFoldDB" id="A0A7J6Q918"/>
<gene>
    <name evidence="1" type="ORF">FOZ63_027626</name>
</gene>
<evidence type="ECO:0000313" key="1">
    <source>
        <dbReference type="EMBL" id="KAF4704501.1"/>
    </source>
</evidence>
<comment type="caution">
    <text evidence="1">The sequence shown here is derived from an EMBL/GenBank/DDBJ whole genome shotgun (WGS) entry which is preliminary data.</text>
</comment>
<dbReference type="EMBL" id="JABANO010034809">
    <property type="protein sequence ID" value="KAF4704501.1"/>
    <property type="molecule type" value="Genomic_DNA"/>
</dbReference>
<evidence type="ECO:0000313" key="2">
    <source>
        <dbReference type="Proteomes" id="UP000553632"/>
    </source>
</evidence>
<reference evidence="1 2" key="1">
    <citation type="submission" date="2020-04" db="EMBL/GenBank/DDBJ databases">
        <title>Perkinsus olseni comparative genomics.</title>
        <authorList>
            <person name="Bogema D.R."/>
        </authorList>
    </citation>
    <scope>NUCLEOTIDE SEQUENCE [LARGE SCALE GENOMIC DNA]</scope>
    <source>
        <strain evidence="1 2">ATCC PRA-207</strain>
    </source>
</reference>
<name>A0A7J6Q918_PEROL</name>
<feature type="non-terminal residue" evidence="1">
    <location>
        <position position="403"/>
    </location>
</feature>
<organism evidence="1 2">
    <name type="scientific">Perkinsus olseni</name>
    <name type="common">Perkinsus atlanticus</name>
    <dbReference type="NCBI Taxonomy" id="32597"/>
    <lineage>
        <taxon>Eukaryota</taxon>
        <taxon>Sar</taxon>
        <taxon>Alveolata</taxon>
        <taxon>Perkinsozoa</taxon>
        <taxon>Perkinsea</taxon>
        <taxon>Perkinsida</taxon>
        <taxon>Perkinsidae</taxon>
        <taxon>Perkinsus</taxon>
    </lineage>
</organism>
<accession>A0A7J6Q918</accession>
<sequence length="403" mass="43548">FVSNYWHLVGELISSLATFDIDNKLYPITTPHPLDESQPLPASIPYGLFFHYLHHTKSRLDDTVCRTVRDLALYMLAVCVCPPERELPGVAAPRSLTLARSGDGRGTLAAGVPSAPPLLMETLAMYALDLTRQVDEEARRMKADETNRQPQTLAALASCMLGLYNCIPHAPAAAMASAHLRAVSMAQFIRASTNPIVNAELVSDRTVGVPETNSQLFRCDRRLRLLELCSLTLSCVKLGLGIIELSWGACGYGSALVAKQEGGRDLIAFMIKHIVNHFGGPNRAMLRLRAPPWDKVLFKEGGVAVPALFSFSSFGGFSAVGISLFVAKLFLDACGYDSNLEIIEMLGGQRALLALSRYSEDSIMRQQATVLLTKMAVMVAKSGSIDDDQSAGTSLDGSMAAGQ</sequence>
<dbReference type="Proteomes" id="UP000553632">
    <property type="component" value="Unassembled WGS sequence"/>
</dbReference>
<keyword evidence="2" id="KW-1185">Reference proteome</keyword>